<comment type="similarity">
    <text evidence="2 8">Belongs to the glutamate--cysteine ligase type 1 family. Type 1 subfamily.</text>
</comment>
<dbReference type="UniPathway" id="UPA00142">
    <property type="reaction ID" value="UER00209"/>
</dbReference>
<dbReference type="HAMAP" id="MF_00578">
    <property type="entry name" value="Glu_cys_ligase"/>
    <property type="match status" value="1"/>
</dbReference>
<dbReference type="PANTHER" id="PTHR38761">
    <property type="entry name" value="GLUTAMATE--CYSTEINE LIGASE"/>
    <property type="match status" value="1"/>
</dbReference>
<organism evidence="11 12">
    <name type="scientific">Amphritea atlantica</name>
    <dbReference type="NCBI Taxonomy" id="355243"/>
    <lineage>
        <taxon>Bacteria</taxon>
        <taxon>Pseudomonadati</taxon>
        <taxon>Pseudomonadota</taxon>
        <taxon>Gammaproteobacteria</taxon>
        <taxon>Oceanospirillales</taxon>
        <taxon>Oceanospirillaceae</taxon>
        <taxon>Amphritea</taxon>
    </lineage>
</organism>
<dbReference type="AlphaFoldDB" id="A0A1H9JYJ5"/>
<dbReference type="Gene3D" id="3.30.590.20">
    <property type="match status" value="1"/>
</dbReference>
<comment type="catalytic activity">
    <reaction evidence="7 8 9">
        <text>L-cysteine + L-glutamate + ATP = gamma-L-glutamyl-L-cysteine + ADP + phosphate + H(+)</text>
        <dbReference type="Rhea" id="RHEA:13285"/>
        <dbReference type="ChEBI" id="CHEBI:15378"/>
        <dbReference type="ChEBI" id="CHEBI:29985"/>
        <dbReference type="ChEBI" id="CHEBI:30616"/>
        <dbReference type="ChEBI" id="CHEBI:35235"/>
        <dbReference type="ChEBI" id="CHEBI:43474"/>
        <dbReference type="ChEBI" id="CHEBI:58173"/>
        <dbReference type="ChEBI" id="CHEBI:456216"/>
        <dbReference type="EC" id="6.3.2.2"/>
    </reaction>
</comment>
<evidence type="ECO:0000256" key="1">
    <source>
        <dbReference type="ARBA" id="ARBA00005006"/>
    </source>
</evidence>
<dbReference type="GO" id="GO:0006750">
    <property type="term" value="P:glutathione biosynthetic process"/>
    <property type="evidence" value="ECO:0007669"/>
    <property type="project" value="UniProtKB-UniRule"/>
</dbReference>
<comment type="pathway">
    <text evidence="1 8 9">Sulfur metabolism; glutathione biosynthesis; glutathione from L-cysteine and L-glutamate: step 1/2.</text>
</comment>
<dbReference type="InterPro" id="IPR006334">
    <property type="entry name" value="Glut_cys_ligase"/>
</dbReference>
<evidence type="ECO:0000259" key="10">
    <source>
        <dbReference type="Pfam" id="PF04262"/>
    </source>
</evidence>
<gene>
    <name evidence="8" type="primary">gshA</name>
    <name evidence="11" type="ORF">SAMN03080615_03211</name>
</gene>
<dbReference type="RefSeq" id="WP_091360288.1">
    <property type="nucleotide sequence ID" value="NZ_AP025284.1"/>
</dbReference>
<dbReference type="EC" id="6.3.2.2" evidence="8"/>
<dbReference type="Pfam" id="PF04262">
    <property type="entry name" value="Glu_cys_ligase"/>
    <property type="match status" value="1"/>
</dbReference>
<keyword evidence="5 8" id="KW-0547">Nucleotide-binding</keyword>
<dbReference type="EMBL" id="FOGB01000011">
    <property type="protein sequence ID" value="SEQ91595.1"/>
    <property type="molecule type" value="Genomic_DNA"/>
</dbReference>
<evidence type="ECO:0000313" key="12">
    <source>
        <dbReference type="Proteomes" id="UP000198749"/>
    </source>
</evidence>
<dbReference type="STRING" id="355243.SAMN03080615_03211"/>
<keyword evidence="3 8" id="KW-0436">Ligase</keyword>
<dbReference type="GO" id="GO:0046872">
    <property type="term" value="F:metal ion binding"/>
    <property type="evidence" value="ECO:0007669"/>
    <property type="project" value="TreeGrafter"/>
</dbReference>
<keyword evidence="12" id="KW-1185">Reference proteome</keyword>
<reference evidence="12" key="1">
    <citation type="submission" date="2016-10" db="EMBL/GenBank/DDBJ databases">
        <authorList>
            <person name="Varghese N."/>
            <person name="Submissions S."/>
        </authorList>
    </citation>
    <scope>NUCLEOTIDE SEQUENCE [LARGE SCALE GENOMIC DNA]</scope>
    <source>
        <strain evidence="12">DSM 18887</strain>
    </source>
</reference>
<dbReference type="InterPro" id="IPR007370">
    <property type="entry name" value="Glu_cys_ligase"/>
</dbReference>
<dbReference type="PANTHER" id="PTHR38761:SF1">
    <property type="entry name" value="GLUTAMATE--CYSTEINE LIGASE"/>
    <property type="match status" value="1"/>
</dbReference>
<evidence type="ECO:0000256" key="5">
    <source>
        <dbReference type="ARBA" id="ARBA00022741"/>
    </source>
</evidence>
<dbReference type="NCBIfam" id="TIGR01434">
    <property type="entry name" value="glu_cys_ligase"/>
    <property type="match status" value="1"/>
</dbReference>
<evidence type="ECO:0000256" key="9">
    <source>
        <dbReference type="RuleBase" id="RU004391"/>
    </source>
</evidence>
<evidence type="ECO:0000256" key="8">
    <source>
        <dbReference type="HAMAP-Rule" id="MF_00578"/>
    </source>
</evidence>
<dbReference type="GO" id="GO:0005524">
    <property type="term" value="F:ATP binding"/>
    <property type="evidence" value="ECO:0007669"/>
    <property type="project" value="UniProtKB-KW"/>
</dbReference>
<evidence type="ECO:0000256" key="2">
    <source>
        <dbReference type="ARBA" id="ARBA00008772"/>
    </source>
</evidence>
<dbReference type="SUPFAM" id="SSF55931">
    <property type="entry name" value="Glutamine synthetase/guanido kinase"/>
    <property type="match status" value="1"/>
</dbReference>
<keyword evidence="6 8" id="KW-0067">ATP-binding</keyword>
<protein>
    <recommendedName>
        <fullName evidence="8">Glutamate--cysteine ligase</fullName>
        <ecNumber evidence="8">6.3.2.2</ecNumber>
    </recommendedName>
    <alternativeName>
        <fullName evidence="8">Gamma-ECS</fullName>
        <shortName evidence="8">GCS</shortName>
    </alternativeName>
    <alternativeName>
        <fullName evidence="8">Gamma-glutamylcysteine synthetase</fullName>
    </alternativeName>
</protein>
<evidence type="ECO:0000313" key="11">
    <source>
        <dbReference type="EMBL" id="SEQ91595.1"/>
    </source>
</evidence>
<keyword evidence="4 8" id="KW-0317">Glutathione biosynthesis</keyword>
<proteinExistence type="inferred from homology"/>
<dbReference type="GO" id="GO:0004357">
    <property type="term" value="F:glutamate-cysteine ligase activity"/>
    <property type="evidence" value="ECO:0007669"/>
    <property type="project" value="UniProtKB-UniRule"/>
</dbReference>
<sequence>MSEALEQNLKLITEKGQILALDGILHGIEKEGLRTDSRGAISQTGHPVSLGSALTHSHITTDYSEALLEFITPAFRESADALQFLQQLHCFTYQHLGDEELWGASMPCQIESDDAIQIARFGSSNVGRLKSIYRVGLEHRYGKMMQAIAGIHYNFSLPETLWPVLRELQQSQEDLQQFRSAGYFKLIRNFRRASWLLLYLFGASPALSSSFMRGREHDLEQWDENTLYRPYATSLRMSDLGYSNKAQSGLNICFNHLDSYIKTLTQAINTPYPAYEKLGVKTDQGYKQLNSNVLQIENEYYSDIRPKRVCLSGEKPVHALRERGVEYIEVRNTDINPLLPLGIDQQQADFMDAFLVTCVLSDPTDVNSPECELINRNNSLVVNRGREPGLTLTRGDQQITVPEWGHLILSDILKTATVLDQVAGDSRYSDAVSAQQAKLDNPELTPSAQILDSMKTSGLGYEAFILQQSRKHRDSILSMGLAIEQQTYLEKLAISSFEEQKQIELSDQLDFDTYLANYLAQ</sequence>
<evidence type="ECO:0000256" key="6">
    <source>
        <dbReference type="ARBA" id="ARBA00022840"/>
    </source>
</evidence>
<name>A0A1H9JYJ5_9GAMM</name>
<evidence type="ECO:0000256" key="4">
    <source>
        <dbReference type="ARBA" id="ARBA00022684"/>
    </source>
</evidence>
<evidence type="ECO:0000256" key="7">
    <source>
        <dbReference type="ARBA" id="ARBA00048819"/>
    </source>
</evidence>
<dbReference type="Proteomes" id="UP000198749">
    <property type="component" value="Unassembled WGS sequence"/>
</dbReference>
<dbReference type="OrthoDB" id="9803907at2"/>
<accession>A0A1H9JYJ5</accession>
<dbReference type="InterPro" id="IPR014746">
    <property type="entry name" value="Gln_synth/guanido_kin_cat_dom"/>
</dbReference>
<feature type="domain" description="Glutamate--cysteine ligase" evidence="10">
    <location>
        <begin position="10"/>
        <end position="380"/>
    </location>
</feature>
<dbReference type="GO" id="GO:0005829">
    <property type="term" value="C:cytosol"/>
    <property type="evidence" value="ECO:0007669"/>
    <property type="project" value="TreeGrafter"/>
</dbReference>
<evidence type="ECO:0000256" key="3">
    <source>
        <dbReference type="ARBA" id="ARBA00022598"/>
    </source>
</evidence>